<evidence type="ECO:0000313" key="4">
    <source>
        <dbReference type="EMBL" id="CAH0448942.1"/>
    </source>
</evidence>
<dbReference type="InterPro" id="IPR036163">
    <property type="entry name" value="HMA_dom_sf"/>
</dbReference>
<dbReference type="AlphaFoldDB" id="A0A0D0GYB7"/>
<feature type="domain" description="HMA" evidence="2">
    <location>
        <begin position="2"/>
        <end position="67"/>
    </location>
</feature>
<dbReference type="InterPro" id="IPR017969">
    <property type="entry name" value="Heavy-metal-associated_CS"/>
</dbReference>
<evidence type="ECO:0000256" key="1">
    <source>
        <dbReference type="ARBA" id="ARBA00022723"/>
    </source>
</evidence>
<gene>
    <name evidence="3" type="ORF">KRLU271_LOCUS696</name>
    <name evidence="4" type="ORF">KRLU271_LOCUS698</name>
</gene>
<dbReference type="FunFam" id="3.30.70.100:FF:000001">
    <property type="entry name" value="ATPase copper transporting beta"/>
    <property type="match status" value="1"/>
</dbReference>
<organism evidence="4 5">
    <name type="scientific">Haemophilus influenzae</name>
    <dbReference type="NCBI Taxonomy" id="727"/>
    <lineage>
        <taxon>Bacteria</taxon>
        <taxon>Pseudomonadati</taxon>
        <taxon>Pseudomonadota</taxon>
        <taxon>Gammaproteobacteria</taxon>
        <taxon>Pasteurellales</taxon>
        <taxon>Pasteurellaceae</taxon>
        <taxon>Haemophilus</taxon>
    </lineage>
</organism>
<dbReference type="PROSITE" id="PS50846">
    <property type="entry name" value="HMA_2"/>
    <property type="match status" value="1"/>
</dbReference>
<proteinExistence type="predicted"/>
<dbReference type="PANTHER" id="PTHR46594">
    <property type="entry name" value="P-TYPE CATION-TRANSPORTING ATPASE"/>
    <property type="match status" value="1"/>
</dbReference>
<dbReference type="GO" id="GO:0046872">
    <property type="term" value="F:metal ion binding"/>
    <property type="evidence" value="ECO:0007669"/>
    <property type="project" value="UniProtKB-KW"/>
</dbReference>
<dbReference type="EMBL" id="OV040584">
    <property type="protein sequence ID" value="CAH0448942.1"/>
    <property type="molecule type" value="Genomic_DNA"/>
</dbReference>
<dbReference type="SUPFAM" id="SSF55008">
    <property type="entry name" value="HMA, heavy metal-associated domain"/>
    <property type="match status" value="1"/>
</dbReference>
<sequence length="68" mass="7365">MKTITLNIKGIHCGCCVKSLTQVLTELDGVQSADVQLEGKANITFDENRVNIAQLIEVIEDAGFDATE</sequence>
<evidence type="ECO:0000313" key="3">
    <source>
        <dbReference type="EMBL" id="CAH0448940.1"/>
    </source>
</evidence>
<reference evidence="4" key="2">
    <citation type="submission" date="2024-01" db="EMBL/GenBank/DDBJ databases">
        <authorList>
            <person name="Riesbeck K."/>
        </authorList>
    </citation>
    <scope>NUCLEOTIDE SEQUENCE</scope>
    <source>
        <strain evidence="4">KR271</strain>
    </source>
</reference>
<reference evidence="5" key="1">
    <citation type="submission" date="2021-11" db="EMBL/GenBank/DDBJ databases">
        <authorList>
            <person name="Riesbeck K."/>
        </authorList>
    </citation>
    <scope>NUCLEOTIDE SEQUENCE [LARGE SCALE GENOMIC DNA]</scope>
    <source>
        <strain evidence="3">KR271</strain>
    </source>
</reference>
<accession>A0A0D0GYB7</accession>
<dbReference type="Pfam" id="PF00403">
    <property type="entry name" value="HMA"/>
    <property type="match status" value="1"/>
</dbReference>
<dbReference type="RefSeq" id="WP_012054944.1">
    <property type="nucleotide sequence ID" value="NZ_AP018768.1"/>
</dbReference>
<dbReference type="Proteomes" id="UP000837924">
    <property type="component" value="Chromosome"/>
</dbReference>
<keyword evidence="1" id="KW-0479">Metal-binding</keyword>
<dbReference type="EMBL" id="OV040584">
    <property type="protein sequence ID" value="CAH0448940.1"/>
    <property type="molecule type" value="Genomic_DNA"/>
</dbReference>
<evidence type="ECO:0000259" key="2">
    <source>
        <dbReference type="PROSITE" id="PS50846"/>
    </source>
</evidence>
<dbReference type="PANTHER" id="PTHR46594:SF4">
    <property type="entry name" value="P-TYPE CATION-TRANSPORTING ATPASE"/>
    <property type="match status" value="1"/>
</dbReference>
<dbReference type="CDD" id="cd00371">
    <property type="entry name" value="HMA"/>
    <property type="match status" value="1"/>
</dbReference>
<dbReference type="InterPro" id="IPR006121">
    <property type="entry name" value="HMA_dom"/>
</dbReference>
<name>A0A0D0GYB7_HAEIF</name>
<protein>
    <submittedName>
        <fullName evidence="4">Heavy-metal-associated domain-containing protein</fullName>
    </submittedName>
</protein>
<dbReference type="KEGG" id="hix:NTHI723_01402"/>
<dbReference type="PROSITE" id="PS01047">
    <property type="entry name" value="HMA_1"/>
    <property type="match status" value="1"/>
</dbReference>
<evidence type="ECO:0000313" key="5">
    <source>
        <dbReference type="Proteomes" id="UP000837924"/>
    </source>
</evidence>
<dbReference type="KEGG" id="hix:NTHI723_01400"/>
<dbReference type="Gene3D" id="3.30.70.100">
    <property type="match status" value="1"/>
</dbReference>